<evidence type="ECO:0000313" key="1">
    <source>
        <dbReference type="EMBL" id="CAJ2509992.1"/>
    </source>
</evidence>
<dbReference type="Gene3D" id="1.20.1290.10">
    <property type="entry name" value="AhpD-like"/>
    <property type="match status" value="1"/>
</dbReference>
<dbReference type="AlphaFoldDB" id="A0AAI8YMA0"/>
<dbReference type="Proteomes" id="UP001295740">
    <property type="component" value="Unassembled WGS sequence"/>
</dbReference>
<gene>
    <name evidence="1" type="ORF">KHLLAP_LOCUS10460</name>
</gene>
<reference evidence="1" key="1">
    <citation type="submission" date="2023-10" db="EMBL/GenBank/DDBJ databases">
        <authorList>
            <person name="Hackl T."/>
        </authorList>
    </citation>
    <scope>NUCLEOTIDE SEQUENCE</scope>
</reference>
<dbReference type="PANTHER" id="PTHR34846">
    <property type="entry name" value="4-CARBOXYMUCONOLACTONE DECARBOXYLASE FAMILY PROTEIN (AFU_ORTHOLOGUE AFUA_6G11590)"/>
    <property type="match status" value="1"/>
</dbReference>
<proteinExistence type="predicted"/>
<protein>
    <submittedName>
        <fullName evidence="1">Uu.00g058920.m01.CDS01</fullName>
    </submittedName>
</protein>
<accession>A0AAI8YMA0</accession>
<keyword evidence="2" id="KW-1185">Reference proteome</keyword>
<organism evidence="1 2">
    <name type="scientific">Anthostomella pinea</name>
    <dbReference type="NCBI Taxonomy" id="933095"/>
    <lineage>
        <taxon>Eukaryota</taxon>
        <taxon>Fungi</taxon>
        <taxon>Dikarya</taxon>
        <taxon>Ascomycota</taxon>
        <taxon>Pezizomycotina</taxon>
        <taxon>Sordariomycetes</taxon>
        <taxon>Xylariomycetidae</taxon>
        <taxon>Xylariales</taxon>
        <taxon>Xylariaceae</taxon>
        <taxon>Anthostomella</taxon>
    </lineage>
</organism>
<sequence length="175" mass="19248">MATPRFPIDEAPHPMLARKTMEDALTVMHGGPPPFQWIEEDGRSLIGCYAPLCYSPVMARQFFSMAKAGYEPAILKPRNRELAILGLCSILDAPYIVYCHRAVGARDGLTENQYDEGLAGRTPQGLSEEEETAYSLGRKLTALTGPLDEVTWQEASSKMAKSEIVGIVNIIAGYR</sequence>
<evidence type="ECO:0000313" key="2">
    <source>
        <dbReference type="Proteomes" id="UP001295740"/>
    </source>
</evidence>
<comment type="caution">
    <text evidence="1">The sequence shown here is derived from an EMBL/GenBank/DDBJ whole genome shotgun (WGS) entry which is preliminary data.</text>
</comment>
<dbReference type="InterPro" id="IPR029032">
    <property type="entry name" value="AhpD-like"/>
</dbReference>
<dbReference type="PANTHER" id="PTHR34846:SF11">
    <property type="entry name" value="4-CARBOXYMUCONOLACTONE DECARBOXYLASE FAMILY PROTEIN (AFU_ORTHOLOGUE AFUA_6G11590)"/>
    <property type="match status" value="1"/>
</dbReference>
<dbReference type="EMBL" id="CAUWAG010000013">
    <property type="protein sequence ID" value="CAJ2509992.1"/>
    <property type="molecule type" value="Genomic_DNA"/>
</dbReference>
<name>A0AAI8YMA0_9PEZI</name>
<dbReference type="SUPFAM" id="SSF69118">
    <property type="entry name" value="AhpD-like"/>
    <property type="match status" value="1"/>
</dbReference>